<dbReference type="Gene3D" id="2.120.10.10">
    <property type="match status" value="1"/>
</dbReference>
<dbReference type="GO" id="GO:0009313">
    <property type="term" value="P:oligosaccharide catabolic process"/>
    <property type="evidence" value="ECO:0007669"/>
    <property type="project" value="TreeGrafter"/>
</dbReference>
<dbReference type="GO" id="GO:0005737">
    <property type="term" value="C:cytoplasm"/>
    <property type="evidence" value="ECO:0007669"/>
    <property type="project" value="TreeGrafter"/>
</dbReference>
<dbReference type="Proteomes" id="UP000179807">
    <property type="component" value="Unassembled WGS sequence"/>
</dbReference>
<evidence type="ECO:0000313" key="6">
    <source>
        <dbReference type="Proteomes" id="UP000179807"/>
    </source>
</evidence>
<feature type="region of interest" description="Disordered" evidence="1">
    <location>
        <begin position="617"/>
        <end position="704"/>
    </location>
</feature>
<evidence type="ECO:0000256" key="3">
    <source>
        <dbReference type="SAM" id="SignalP"/>
    </source>
</evidence>
<keyword evidence="2" id="KW-0472">Membrane</keyword>
<evidence type="ECO:0000259" key="4">
    <source>
        <dbReference type="Pfam" id="PF13088"/>
    </source>
</evidence>
<feature type="transmembrane region" description="Helical" evidence="2">
    <location>
        <begin position="713"/>
        <end position="736"/>
    </location>
</feature>
<dbReference type="CDD" id="cd15482">
    <property type="entry name" value="Sialidase_non-viral"/>
    <property type="match status" value="1"/>
</dbReference>
<evidence type="ECO:0000256" key="1">
    <source>
        <dbReference type="SAM" id="MobiDB-lite"/>
    </source>
</evidence>
<name>A0A1J4L0A9_9EUKA</name>
<accession>A0A1J4L0A9</accession>
<feature type="compositionally biased region" description="Low complexity" evidence="1">
    <location>
        <begin position="679"/>
        <end position="693"/>
    </location>
</feature>
<keyword evidence="6" id="KW-1185">Reference proteome</keyword>
<evidence type="ECO:0000313" key="5">
    <source>
        <dbReference type="EMBL" id="OHT15285.1"/>
    </source>
</evidence>
<comment type="caution">
    <text evidence="5">The sequence shown here is derived from an EMBL/GenBank/DDBJ whole genome shotgun (WGS) entry which is preliminary data.</text>
</comment>
<sequence length="767" mass="85165">MLFFFLSSAFSVGVYREYVLYQPYFWNSRYYRIPAITTANDGTLITATDMRWVNKNDLPARISTIINYSPDNGLTWTNPQIISGTVRDVGDGDPALVVDRKTGCVLCLWTGDAAFMRSTPQNPQHLYFTRSWDNGRTWEEKKDITHMIYSNLCTNCDEDRRTWSAMFFSSGSALQLRDGRIMVSGVTRCHGKHRCYCVYTDDLGKTWSASTSPAYSDKGDESKFFETNNGTVVLSTRLFNGPKARGFAWSYDRGMTFPRNQTMTDLWDSPCNGDVLRYTSTIDGYDKDRILHTLTYVQGFPRRNVSILISYDEGETWPVKKTIRANADDLGSYSSIAIGHDGLIHIYYEKGIERADMDNFNMTVVTLSLDWITDGADVYKKPENLRWCICEKEDAACNGKCPKDYHKLTPKVFDNYIDTYWEYPTNMNYFFPVEVRDFTVNLSVPGLNHGKYEADPSLSKRPKVKIVGSAPEPVTLEFINVDIEATVDVILANNFVLDGTALTIDDQISKVEVGTTLVKLTKGVGLEQTIGSVTVASPKRNQVKSQVNIINNMNGRQLEVYKGIDGAAGQENAGAPVKLSLPAGATDKTFHIYGIWSDAEASGLTLTSGKVITDKANENKFPIEGSNPPDFEYEGEDPQPTQGPPTQTPAPTVVPPTVVPSTAVPSTAVPPTAVPPTEAPTIEPTTPVTPQPTNTDSDQGTDEPVNKRTAATYLAIIGALATACVGLLIFGIAMFIKYKKFKSETRANDSRSESNVFKKDLLYYDTT</sequence>
<dbReference type="GeneID" id="94832362"/>
<dbReference type="Pfam" id="PF13088">
    <property type="entry name" value="BNR_2"/>
    <property type="match status" value="1"/>
</dbReference>
<dbReference type="AlphaFoldDB" id="A0A1J4L0A9"/>
<feature type="domain" description="Sialidase" evidence="4">
    <location>
        <begin position="65"/>
        <end position="346"/>
    </location>
</feature>
<feature type="compositionally biased region" description="Pro residues" evidence="1">
    <location>
        <begin position="641"/>
        <end position="658"/>
    </location>
</feature>
<dbReference type="InterPro" id="IPR026856">
    <property type="entry name" value="Sialidase_fam"/>
</dbReference>
<feature type="chain" id="PRO_5012113988" description="Sialidase domain-containing protein" evidence="3">
    <location>
        <begin position="17"/>
        <end position="767"/>
    </location>
</feature>
<evidence type="ECO:0000256" key="2">
    <source>
        <dbReference type="SAM" id="Phobius"/>
    </source>
</evidence>
<dbReference type="GO" id="GO:0006689">
    <property type="term" value="P:ganglioside catabolic process"/>
    <property type="evidence" value="ECO:0007669"/>
    <property type="project" value="TreeGrafter"/>
</dbReference>
<keyword evidence="2" id="KW-1133">Transmembrane helix</keyword>
<dbReference type="OrthoDB" id="2739686at2759"/>
<dbReference type="GO" id="GO:0004308">
    <property type="term" value="F:exo-alpha-sialidase activity"/>
    <property type="evidence" value="ECO:0007669"/>
    <property type="project" value="InterPro"/>
</dbReference>
<dbReference type="SUPFAM" id="SSF50939">
    <property type="entry name" value="Sialidases"/>
    <property type="match status" value="1"/>
</dbReference>
<organism evidence="5 6">
    <name type="scientific">Tritrichomonas foetus</name>
    <dbReference type="NCBI Taxonomy" id="1144522"/>
    <lineage>
        <taxon>Eukaryota</taxon>
        <taxon>Metamonada</taxon>
        <taxon>Parabasalia</taxon>
        <taxon>Tritrichomonadida</taxon>
        <taxon>Tritrichomonadidae</taxon>
        <taxon>Tritrichomonas</taxon>
    </lineage>
</organism>
<feature type="signal peptide" evidence="3">
    <location>
        <begin position="1"/>
        <end position="16"/>
    </location>
</feature>
<keyword evidence="3" id="KW-0732">Signal</keyword>
<protein>
    <recommendedName>
        <fullName evidence="4">Sialidase domain-containing protein</fullName>
    </recommendedName>
</protein>
<dbReference type="PANTHER" id="PTHR10628">
    <property type="entry name" value="SIALIDASE"/>
    <property type="match status" value="1"/>
</dbReference>
<proteinExistence type="predicted"/>
<dbReference type="RefSeq" id="XP_068368421.1">
    <property type="nucleotide sequence ID" value="XM_068497658.1"/>
</dbReference>
<feature type="compositionally biased region" description="Low complexity" evidence="1">
    <location>
        <begin position="659"/>
        <end position="671"/>
    </location>
</feature>
<keyword evidence="2" id="KW-0812">Transmembrane</keyword>
<dbReference type="InterPro" id="IPR036278">
    <property type="entry name" value="Sialidase_sf"/>
</dbReference>
<dbReference type="EMBL" id="MLAK01000239">
    <property type="protein sequence ID" value="OHT15285.1"/>
    <property type="molecule type" value="Genomic_DNA"/>
</dbReference>
<dbReference type="GO" id="GO:0016020">
    <property type="term" value="C:membrane"/>
    <property type="evidence" value="ECO:0007669"/>
    <property type="project" value="TreeGrafter"/>
</dbReference>
<gene>
    <name evidence="5" type="ORF">TRFO_14184</name>
</gene>
<dbReference type="PANTHER" id="PTHR10628:SF30">
    <property type="entry name" value="EXO-ALPHA-SIALIDASE"/>
    <property type="match status" value="1"/>
</dbReference>
<dbReference type="InterPro" id="IPR011040">
    <property type="entry name" value="Sialidase"/>
</dbReference>
<dbReference type="VEuPathDB" id="TrichDB:TRFO_14184"/>
<reference evidence="5" key="1">
    <citation type="submission" date="2016-10" db="EMBL/GenBank/DDBJ databases">
        <authorList>
            <person name="Benchimol M."/>
            <person name="Almeida L.G."/>
            <person name="Vasconcelos A.T."/>
            <person name="Perreira-Neves A."/>
            <person name="Rosa I.A."/>
            <person name="Tasca T."/>
            <person name="Bogo M.R."/>
            <person name="de Souza W."/>
        </authorList>
    </citation>
    <scope>NUCLEOTIDE SEQUENCE [LARGE SCALE GENOMIC DNA]</scope>
    <source>
        <strain evidence="5">K</strain>
    </source>
</reference>